<dbReference type="AlphaFoldDB" id="A0A834NYW0"/>
<dbReference type="GO" id="GO:0034476">
    <property type="term" value="P:U5 snRNA 3'-end processing"/>
    <property type="evidence" value="ECO:0007669"/>
    <property type="project" value="TreeGrafter"/>
</dbReference>
<evidence type="ECO:0000256" key="4">
    <source>
        <dbReference type="ARBA" id="ARBA00006678"/>
    </source>
</evidence>
<keyword evidence="9" id="KW-0694">RNA-binding</keyword>
<dbReference type="GO" id="GO:0034475">
    <property type="term" value="P:U4 snRNA 3'-end processing"/>
    <property type="evidence" value="ECO:0007669"/>
    <property type="project" value="TreeGrafter"/>
</dbReference>
<comment type="subcellular location">
    <subcellularLocation>
        <location evidence="1">Cytoplasm</location>
    </subcellularLocation>
    <subcellularLocation>
        <location evidence="2">Nucleus</location>
        <location evidence="2">Nucleolus</location>
    </subcellularLocation>
</comment>
<evidence type="ECO:0000256" key="8">
    <source>
        <dbReference type="ARBA" id="ARBA00022835"/>
    </source>
</evidence>
<evidence type="ECO:0000256" key="5">
    <source>
        <dbReference type="ARBA" id="ARBA00016856"/>
    </source>
</evidence>
<dbReference type="GO" id="GO:0000176">
    <property type="term" value="C:nuclear exosome (RNase complex)"/>
    <property type="evidence" value="ECO:0007669"/>
    <property type="project" value="TreeGrafter"/>
</dbReference>
<dbReference type="GO" id="GO:0005730">
    <property type="term" value="C:nucleolus"/>
    <property type="evidence" value="ECO:0007669"/>
    <property type="project" value="UniProtKB-SubCell"/>
</dbReference>
<dbReference type="GO" id="GO:0035925">
    <property type="term" value="F:mRNA 3'-UTR AU-rich region binding"/>
    <property type="evidence" value="ECO:0007669"/>
    <property type="project" value="TreeGrafter"/>
</dbReference>
<dbReference type="SUPFAM" id="SSF55666">
    <property type="entry name" value="Ribonuclease PH domain 2-like"/>
    <property type="match status" value="1"/>
</dbReference>
<dbReference type="GO" id="GO:0015031">
    <property type="term" value="P:protein transport"/>
    <property type="evidence" value="ECO:0007669"/>
    <property type="project" value="UniProtKB-KW"/>
</dbReference>
<dbReference type="InterPro" id="IPR036345">
    <property type="entry name" value="ExoRNase_PH_dom2_sf"/>
</dbReference>
<evidence type="ECO:0000256" key="13">
    <source>
        <dbReference type="ARBA" id="ARBA00042523"/>
    </source>
</evidence>
<sequence length="738" mass="83290">MAEVPLSLGEKTFILHGVDADFRNDGRKRYEYRSFEIETNLMQQTNGSSRLRIGNTDILVGVKIEIDSPYIDRPQEGKLEFFVDCSANATPEFEGKGGDDLANEISNILSLSYYNPDVFNLRKLSILPYKKCWKMFVDILILQCGGNLFDAVGIAVKAALYSTEIPKVTAASFDGGEADIQISDDPFDCIKLDITNYPLIVTLCKIGEHCVIDPTSEEEMCSPASTVISIMPNGNVTSIVKIGYGSMQDTTLIKMLEVGKTVALALNDALINALKKETELGPTKPTLKCFTNRRKSARANIPIMKTNKRIYCGIAMKLEKEQWSRRDHFLSSNMEAEPLELEDGEVVDDEPTDVFEGYNVLQRPHMIQATEGQTKLGYSDESDESVDTESDSDSDSAHTRNKKPKLKIKRSKSLSNNWGTNNDKYKVWCTQVQEESLTEDLVSCGVTKKLYQERSVESYNFTLRYPSNANGSRNNISSDDEKYTGQRLTNKRTNSDRQNIQLRLGKRRNSMEVDCQKGCIRIIADLSTTIDSTDSDVATDIADKLCENKDLLISRVVKIIGKEKAIDFFQKTKKIEENGGLLTMNGSRRRTAGGVYLWLVKNDEHIPQEKIREIFYIDKKKNVEQKKKIQADEKRKKTQELMRSLENGSDKDLPALLTRAEFSTRQIAEEARLRRGVGMDRMPLDSDRTVTNPPPSPVTDDPDHTEHHSEHSLQSRQVQDYADDFLDIGIDVDSMEVF</sequence>
<evidence type="ECO:0000259" key="15">
    <source>
        <dbReference type="Pfam" id="PF01138"/>
    </source>
</evidence>
<keyword evidence="11" id="KW-0539">Nucleus</keyword>
<evidence type="ECO:0000256" key="2">
    <source>
        <dbReference type="ARBA" id="ARBA00004604"/>
    </source>
</evidence>
<protein>
    <recommendedName>
        <fullName evidence="5">Phosphorylated adapter RNA export protein</fullName>
    </recommendedName>
    <alternativeName>
        <fullName evidence="12">RNA U small nuclear RNA export adapter protein</fullName>
    </alternativeName>
    <alternativeName>
        <fullName evidence="13">Ribosomal RNA-processing protein 42</fullName>
    </alternativeName>
</protein>
<evidence type="ECO:0000256" key="6">
    <source>
        <dbReference type="ARBA" id="ARBA00022448"/>
    </source>
</evidence>
<keyword evidence="10" id="KW-0653">Protein transport</keyword>
<dbReference type="SUPFAM" id="SSF54211">
    <property type="entry name" value="Ribosomal protein S5 domain 2-like"/>
    <property type="match status" value="1"/>
</dbReference>
<dbReference type="EMBL" id="JACSDY010000008">
    <property type="protein sequence ID" value="KAF7421633.1"/>
    <property type="molecule type" value="Genomic_DNA"/>
</dbReference>
<keyword evidence="6" id="KW-0813">Transport</keyword>
<keyword evidence="8" id="KW-0271">Exosome</keyword>
<dbReference type="Gene3D" id="3.30.230.70">
    <property type="entry name" value="GHMP Kinase, N-terminal domain"/>
    <property type="match status" value="1"/>
</dbReference>
<dbReference type="Gene3D" id="1.10.10.1440">
    <property type="entry name" value="PHAX RNA-binding domain"/>
    <property type="match status" value="1"/>
</dbReference>
<gene>
    <name evidence="18" type="ORF">H0235_009469</name>
</gene>
<dbReference type="Pfam" id="PF10258">
    <property type="entry name" value="PHAX_RNA-bd"/>
    <property type="match status" value="1"/>
</dbReference>
<dbReference type="PANTHER" id="PTHR11097:SF8">
    <property type="entry name" value="EXOSOME COMPLEX COMPONENT RRP42"/>
    <property type="match status" value="1"/>
</dbReference>
<dbReference type="GO" id="GO:0071028">
    <property type="term" value="P:nuclear mRNA surveillance"/>
    <property type="evidence" value="ECO:0007669"/>
    <property type="project" value="TreeGrafter"/>
</dbReference>
<evidence type="ECO:0000256" key="9">
    <source>
        <dbReference type="ARBA" id="ARBA00022884"/>
    </source>
</evidence>
<evidence type="ECO:0000259" key="17">
    <source>
        <dbReference type="Pfam" id="PF10258"/>
    </source>
</evidence>
<dbReference type="FunFam" id="1.10.10.1440:FF:000001">
    <property type="entry name" value="phosphorylated adapter RNA export protein-like"/>
    <property type="match status" value="1"/>
</dbReference>
<dbReference type="CDD" id="cd11367">
    <property type="entry name" value="RNase_PH_RRP42"/>
    <property type="match status" value="1"/>
</dbReference>
<dbReference type="InterPro" id="IPR019385">
    <property type="entry name" value="PHAX_RNA-binding_domain"/>
</dbReference>
<feature type="region of interest" description="Disordered" evidence="14">
    <location>
        <begin position="369"/>
        <end position="414"/>
    </location>
</feature>
<evidence type="ECO:0000256" key="3">
    <source>
        <dbReference type="ARBA" id="ARBA00006094"/>
    </source>
</evidence>
<reference evidence="18" key="1">
    <citation type="journal article" date="2020" name="G3 (Bethesda)">
        <title>High-Quality Assemblies for Three Invasive Social Wasps from the &lt;i&gt;Vespula&lt;/i&gt; Genus.</title>
        <authorList>
            <person name="Harrop T.W.R."/>
            <person name="Guhlin J."/>
            <person name="McLaughlin G.M."/>
            <person name="Permina E."/>
            <person name="Stockwell P."/>
            <person name="Gilligan J."/>
            <person name="Le Lec M.F."/>
            <person name="Gruber M.A.M."/>
            <person name="Quinn O."/>
            <person name="Lovegrove M."/>
            <person name="Duncan E.J."/>
            <person name="Remnant E.J."/>
            <person name="Van Eeckhoven J."/>
            <person name="Graham B."/>
            <person name="Knapp R.A."/>
            <person name="Langford K.W."/>
            <person name="Kronenberg Z."/>
            <person name="Press M.O."/>
            <person name="Eacker S.M."/>
            <person name="Wilson-Rankin E.E."/>
            <person name="Purcell J."/>
            <person name="Lester P.J."/>
            <person name="Dearden P.K."/>
        </authorList>
    </citation>
    <scope>NUCLEOTIDE SEQUENCE</scope>
    <source>
        <strain evidence="18">Volc-1</strain>
    </source>
</reference>
<dbReference type="GO" id="GO:0000467">
    <property type="term" value="P:exonucleolytic trimming to generate mature 3'-end of 5.8S rRNA from tricistronic rRNA transcript (SSU-rRNA, 5.8S rRNA, LSU-rRNA)"/>
    <property type="evidence" value="ECO:0007669"/>
    <property type="project" value="TreeGrafter"/>
</dbReference>
<dbReference type="InterPro" id="IPR015847">
    <property type="entry name" value="ExoRNase_PH_dom2"/>
</dbReference>
<evidence type="ECO:0000313" key="19">
    <source>
        <dbReference type="Proteomes" id="UP000600918"/>
    </source>
</evidence>
<dbReference type="InterPro" id="IPR038092">
    <property type="entry name" value="PHAX_RNA-binding_sf"/>
</dbReference>
<keyword evidence="19" id="KW-1185">Reference proteome</keyword>
<dbReference type="GO" id="GO:0034473">
    <property type="term" value="P:U1 snRNA 3'-end processing"/>
    <property type="evidence" value="ECO:0007669"/>
    <property type="project" value="TreeGrafter"/>
</dbReference>
<dbReference type="InterPro" id="IPR001247">
    <property type="entry name" value="ExoRNase_PH_dom1"/>
</dbReference>
<comment type="similarity">
    <text evidence="3">Belongs to the PHAX family.</text>
</comment>
<dbReference type="Pfam" id="PF01138">
    <property type="entry name" value="RNase_PH"/>
    <property type="match status" value="1"/>
</dbReference>
<feature type="compositionally biased region" description="Acidic residues" evidence="14">
    <location>
        <begin position="380"/>
        <end position="394"/>
    </location>
</feature>
<dbReference type="InterPro" id="IPR027408">
    <property type="entry name" value="PNPase/RNase_PH_dom_sf"/>
</dbReference>
<name>A0A834NYW0_VESPE</name>
<dbReference type="GO" id="GO:0000177">
    <property type="term" value="C:cytoplasmic exosome (RNase complex)"/>
    <property type="evidence" value="ECO:0007669"/>
    <property type="project" value="TreeGrafter"/>
</dbReference>
<organism evidence="18 19">
    <name type="scientific">Vespula pensylvanica</name>
    <name type="common">Western yellow jacket</name>
    <name type="synonym">Wasp</name>
    <dbReference type="NCBI Taxonomy" id="30213"/>
    <lineage>
        <taxon>Eukaryota</taxon>
        <taxon>Metazoa</taxon>
        <taxon>Ecdysozoa</taxon>
        <taxon>Arthropoda</taxon>
        <taxon>Hexapoda</taxon>
        <taxon>Insecta</taxon>
        <taxon>Pterygota</taxon>
        <taxon>Neoptera</taxon>
        <taxon>Endopterygota</taxon>
        <taxon>Hymenoptera</taxon>
        <taxon>Apocrita</taxon>
        <taxon>Aculeata</taxon>
        <taxon>Vespoidea</taxon>
        <taxon>Vespidae</taxon>
        <taxon>Vespinae</taxon>
        <taxon>Vespula</taxon>
    </lineage>
</organism>
<evidence type="ECO:0000256" key="12">
    <source>
        <dbReference type="ARBA" id="ARBA00030834"/>
    </source>
</evidence>
<feature type="domain" description="Phosphorylated adapter RNA export protein RNA-binding" evidence="17">
    <location>
        <begin position="537"/>
        <end position="620"/>
    </location>
</feature>
<feature type="compositionally biased region" description="Basic and acidic residues" evidence="14">
    <location>
        <begin position="701"/>
        <end position="713"/>
    </location>
</feature>
<dbReference type="Proteomes" id="UP000600918">
    <property type="component" value="Unassembled WGS sequence"/>
</dbReference>
<proteinExistence type="inferred from homology"/>
<evidence type="ECO:0000313" key="18">
    <source>
        <dbReference type="EMBL" id="KAF7421633.1"/>
    </source>
</evidence>
<dbReference type="GO" id="GO:0071035">
    <property type="term" value="P:nuclear polyadenylation-dependent rRNA catabolic process"/>
    <property type="evidence" value="ECO:0007669"/>
    <property type="project" value="TreeGrafter"/>
</dbReference>
<evidence type="ECO:0000256" key="1">
    <source>
        <dbReference type="ARBA" id="ARBA00004496"/>
    </source>
</evidence>
<dbReference type="Pfam" id="PF03725">
    <property type="entry name" value="RNase_PH_C"/>
    <property type="match status" value="1"/>
</dbReference>
<evidence type="ECO:0000259" key="16">
    <source>
        <dbReference type="Pfam" id="PF03725"/>
    </source>
</evidence>
<comment type="similarity">
    <text evidence="4">Belongs to the RNase PH family.</text>
</comment>
<accession>A0A834NYW0</accession>
<dbReference type="PANTHER" id="PTHR11097">
    <property type="entry name" value="EXOSOME COMPLEX EXONUCLEASE RIBOSOMAL RNA PROCESSING PROTEIN"/>
    <property type="match status" value="1"/>
</dbReference>
<dbReference type="InterPro" id="IPR050590">
    <property type="entry name" value="Exosome_comp_Rrp42_subfam"/>
</dbReference>
<evidence type="ECO:0000256" key="10">
    <source>
        <dbReference type="ARBA" id="ARBA00022927"/>
    </source>
</evidence>
<feature type="region of interest" description="Disordered" evidence="14">
    <location>
        <begin position="673"/>
        <end position="720"/>
    </location>
</feature>
<keyword evidence="7" id="KW-0963">Cytoplasm</keyword>
<feature type="domain" description="Exoribonuclease phosphorolytic" evidence="15">
    <location>
        <begin position="31"/>
        <end position="166"/>
    </location>
</feature>
<evidence type="ECO:0000256" key="11">
    <source>
        <dbReference type="ARBA" id="ARBA00023242"/>
    </source>
</evidence>
<dbReference type="GO" id="GO:0016075">
    <property type="term" value="P:rRNA catabolic process"/>
    <property type="evidence" value="ECO:0007669"/>
    <property type="project" value="TreeGrafter"/>
</dbReference>
<dbReference type="GO" id="GO:0071038">
    <property type="term" value="P:TRAMP-dependent tRNA surveillance pathway"/>
    <property type="evidence" value="ECO:0007669"/>
    <property type="project" value="TreeGrafter"/>
</dbReference>
<comment type="caution">
    <text evidence="18">The sequence shown here is derived from an EMBL/GenBank/DDBJ whole genome shotgun (WGS) entry which is preliminary data.</text>
</comment>
<feature type="compositionally biased region" description="Basic residues" evidence="14">
    <location>
        <begin position="399"/>
        <end position="412"/>
    </location>
</feature>
<feature type="domain" description="Exoribonuclease phosphorolytic" evidence="16">
    <location>
        <begin position="197"/>
        <end position="260"/>
    </location>
</feature>
<evidence type="ECO:0000256" key="14">
    <source>
        <dbReference type="SAM" id="MobiDB-lite"/>
    </source>
</evidence>
<dbReference type="InterPro" id="IPR020568">
    <property type="entry name" value="Ribosomal_Su5_D2-typ_SF"/>
</dbReference>
<evidence type="ECO:0000256" key="7">
    <source>
        <dbReference type="ARBA" id="ARBA00022490"/>
    </source>
</evidence>